<protein>
    <submittedName>
        <fullName evidence="1">Nonstructural protein</fullName>
    </submittedName>
</protein>
<reference evidence="1" key="1">
    <citation type="submission" date="2022-02" db="EMBL/GenBank/DDBJ databases">
        <title>Towards deciphering the DNA virus diversity associated with rodent species in the families Cricetidae and Heteromyidae.</title>
        <authorList>
            <person name="Lund M."/>
            <person name="Larsen B.B."/>
            <person name="Gryseels S."/>
            <person name="Kraberger S."/>
            <person name="Rowsey D.M."/>
            <person name="Steger L."/>
            <person name="Yule K.M."/>
            <person name="Upham N.S."/>
            <person name="Worobey M."/>
            <person name="Van Doorslaer K."/>
            <person name="Varsani A."/>
        </authorList>
    </citation>
    <scope>NUCLEOTIDE SEQUENCE</scope>
    <source>
        <strain evidence="1">NeonRodF1_59</strain>
    </source>
</reference>
<proteinExistence type="predicted"/>
<accession>A0A976R7X0</accession>
<dbReference type="EMBL" id="OM869700">
    <property type="protein sequence ID" value="UPW41952.1"/>
    <property type="molecule type" value="Genomic_DNA"/>
</dbReference>
<organism evidence="1">
    <name type="scientific">Dipodfec virus RodF1_59</name>
    <dbReference type="NCBI Taxonomy" id="2929304"/>
    <lineage>
        <taxon>Viruses</taxon>
        <taxon>Monodnaviria</taxon>
        <taxon>Sangervirae</taxon>
        <taxon>Phixviricota</taxon>
        <taxon>Malgrandaviricetes</taxon>
        <taxon>Petitvirales</taxon>
        <taxon>Microviridae</taxon>
    </lineage>
</organism>
<evidence type="ECO:0000313" key="1">
    <source>
        <dbReference type="EMBL" id="UPW41952.1"/>
    </source>
</evidence>
<dbReference type="Pfam" id="PF20577">
    <property type="entry name" value="Phage_ORF5"/>
    <property type="match status" value="1"/>
</dbReference>
<dbReference type="InterPro" id="IPR046781">
    <property type="entry name" value="Phage_ORF5"/>
</dbReference>
<name>A0A976R7X0_9VIRU</name>
<sequence>MILGVYSMRDALSGFLQPTFEVNDQVAYRNFEHAIMTTPSIISSHCHDFTLYQIGTFDSETGRITPLESHKLVVDGNAILLRHKKEEVF</sequence>